<dbReference type="Pfam" id="PF08448">
    <property type="entry name" value="PAS_4"/>
    <property type="match status" value="4"/>
</dbReference>
<dbReference type="CDD" id="cd00156">
    <property type="entry name" value="REC"/>
    <property type="match status" value="1"/>
</dbReference>
<dbReference type="InterPro" id="IPR036890">
    <property type="entry name" value="HATPase_C_sf"/>
</dbReference>
<dbReference type="InterPro" id="IPR004358">
    <property type="entry name" value="Sig_transdc_His_kin-like_C"/>
</dbReference>
<dbReference type="Gene3D" id="3.30.565.10">
    <property type="entry name" value="Histidine kinase-like ATPase, C-terminal domain"/>
    <property type="match status" value="1"/>
</dbReference>
<dbReference type="InterPro" id="IPR035965">
    <property type="entry name" value="PAS-like_dom_sf"/>
</dbReference>
<dbReference type="InterPro" id="IPR000700">
    <property type="entry name" value="PAS-assoc_C"/>
</dbReference>
<dbReference type="SMART" id="SM00388">
    <property type="entry name" value="HisKA"/>
    <property type="match status" value="1"/>
</dbReference>
<feature type="domain" description="PAC" evidence="11">
    <location>
        <begin position="698"/>
        <end position="761"/>
    </location>
</feature>
<dbReference type="Gene3D" id="1.10.287.130">
    <property type="match status" value="1"/>
</dbReference>
<dbReference type="InterPro" id="IPR011006">
    <property type="entry name" value="CheY-like_superfamily"/>
</dbReference>
<feature type="domain" description="PAS" evidence="10">
    <location>
        <begin position="148"/>
        <end position="221"/>
    </location>
</feature>
<dbReference type="InterPro" id="IPR052162">
    <property type="entry name" value="Sensor_kinase/Photoreceptor"/>
</dbReference>
<dbReference type="GO" id="GO:0000155">
    <property type="term" value="F:phosphorelay sensor kinase activity"/>
    <property type="evidence" value="ECO:0007669"/>
    <property type="project" value="InterPro"/>
</dbReference>
<dbReference type="NCBIfam" id="TIGR00229">
    <property type="entry name" value="sensory_box"/>
    <property type="match status" value="5"/>
</dbReference>
<evidence type="ECO:0000259" key="8">
    <source>
        <dbReference type="PROSITE" id="PS50109"/>
    </source>
</evidence>
<dbReference type="SUPFAM" id="SSF52172">
    <property type="entry name" value="CheY-like"/>
    <property type="match status" value="1"/>
</dbReference>
<dbReference type="Pfam" id="PF00072">
    <property type="entry name" value="Response_reg"/>
    <property type="match status" value="1"/>
</dbReference>
<evidence type="ECO:0000259" key="10">
    <source>
        <dbReference type="PROSITE" id="PS50112"/>
    </source>
</evidence>
<dbReference type="EMBL" id="QMDX01000002">
    <property type="protein sequence ID" value="TSD15372.1"/>
    <property type="molecule type" value="Genomic_DNA"/>
</dbReference>
<dbReference type="Pfam" id="PF02518">
    <property type="entry name" value="HATPase_c"/>
    <property type="match status" value="1"/>
</dbReference>
<dbReference type="SMART" id="SM00448">
    <property type="entry name" value="REC"/>
    <property type="match status" value="1"/>
</dbReference>
<dbReference type="SMART" id="SM00387">
    <property type="entry name" value="HATPase_c"/>
    <property type="match status" value="1"/>
</dbReference>
<dbReference type="Pfam" id="PF00512">
    <property type="entry name" value="HisKA"/>
    <property type="match status" value="1"/>
</dbReference>
<protein>
    <recommendedName>
        <fullName evidence="2">histidine kinase</fullName>
        <ecNumber evidence="2">2.7.13.3</ecNumber>
    </recommendedName>
</protein>
<comment type="catalytic activity">
    <reaction evidence="1">
        <text>ATP + protein L-histidine = ADP + protein N-phospho-L-histidine.</text>
        <dbReference type="EC" id="2.7.13.3"/>
    </reaction>
</comment>
<keyword evidence="7" id="KW-0175">Coiled coil</keyword>
<feature type="domain" description="PAC" evidence="11">
    <location>
        <begin position="589"/>
        <end position="640"/>
    </location>
</feature>
<dbReference type="EC" id="2.7.13.3" evidence="2"/>
<keyword evidence="4" id="KW-0808">Transferase</keyword>
<dbReference type="SMART" id="SM00086">
    <property type="entry name" value="PAC"/>
    <property type="match status" value="4"/>
</dbReference>
<evidence type="ECO:0000259" key="9">
    <source>
        <dbReference type="PROSITE" id="PS50110"/>
    </source>
</evidence>
<keyword evidence="13" id="KW-1185">Reference proteome</keyword>
<dbReference type="SMART" id="SM00091">
    <property type="entry name" value="PAS"/>
    <property type="match status" value="5"/>
</dbReference>
<evidence type="ECO:0000313" key="13">
    <source>
        <dbReference type="Proteomes" id="UP000319894"/>
    </source>
</evidence>
<dbReference type="InterPro" id="IPR003661">
    <property type="entry name" value="HisK_dim/P_dom"/>
</dbReference>
<gene>
    <name evidence="12" type="ORF">DP107_05890</name>
</gene>
<organism evidence="12 13">
    <name type="scientific">Haloglomus irregulare</name>
    <dbReference type="NCBI Taxonomy" id="2234134"/>
    <lineage>
        <taxon>Archaea</taxon>
        <taxon>Methanobacteriati</taxon>
        <taxon>Methanobacteriota</taxon>
        <taxon>Stenosarchaea group</taxon>
        <taxon>Halobacteria</taxon>
        <taxon>Halobacteriales</taxon>
        <taxon>Natronomonadaceae</taxon>
        <taxon>Haloglomus</taxon>
    </lineage>
</organism>
<dbReference type="InParanoid" id="A0A554NDA1"/>
<accession>A0A554NDA1</accession>
<dbReference type="PRINTS" id="PR00344">
    <property type="entry name" value="BCTRLSENSOR"/>
</dbReference>
<dbReference type="Pfam" id="PF08447">
    <property type="entry name" value="PAS_3"/>
    <property type="match status" value="1"/>
</dbReference>
<dbReference type="PANTHER" id="PTHR43304">
    <property type="entry name" value="PHYTOCHROME-LIKE PROTEIN CPH1"/>
    <property type="match status" value="1"/>
</dbReference>
<dbReference type="Gene3D" id="3.30.450.20">
    <property type="entry name" value="PAS domain"/>
    <property type="match status" value="5"/>
</dbReference>
<dbReference type="CDD" id="cd00082">
    <property type="entry name" value="HisKA"/>
    <property type="match status" value="1"/>
</dbReference>
<dbReference type="PROSITE" id="PS50113">
    <property type="entry name" value="PAC"/>
    <property type="match status" value="3"/>
</dbReference>
<feature type="domain" description="Response regulatory" evidence="9">
    <location>
        <begin position="17"/>
        <end position="133"/>
    </location>
</feature>
<dbReference type="PROSITE" id="PS50112">
    <property type="entry name" value="PAS"/>
    <property type="match status" value="4"/>
</dbReference>
<evidence type="ECO:0000256" key="1">
    <source>
        <dbReference type="ARBA" id="ARBA00000085"/>
    </source>
</evidence>
<dbReference type="InterPro" id="IPR013656">
    <property type="entry name" value="PAS_4"/>
</dbReference>
<dbReference type="PROSITE" id="PS50110">
    <property type="entry name" value="RESPONSE_REGULATORY"/>
    <property type="match status" value="1"/>
</dbReference>
<feature type="coiled-coil region" evidence="7">
    <location>
        <begin position="377"/>
        <end position="404"/>
    </location>
</feature>
<evidence type="ECO:0000259" key="11">
    <source>
        <dbReference type="PROSITE" id="PS50113"/>
    </source>
</evidence>
<dbReference type="CDD" id="cd00130">
    <property type="entry name" value="PAS"/>
    <property type="match status" value="2"/>
</dbReference>
<feature type="domain" description="PAC" evidence="11">
    <location>
        <begin position="469"/>
        <end position="521"/>
    </location>
</feature>
<evidence type="ECO:0000256" key="5">
    <source>
        <dbReference type="ARBA" id="ARBA00022777"/>
    </source>
</evidence>
<dbReference type="InterPro" id="IPR003594">
    <property type="entry name" value="HATPase_dom"/>
</dbReference>
<feature type="domain" description="Histidine kinase" evidence="8">
    <location>
        <begin position="772"/>
        <end position="960"/>
    </location>
</feature>
<dbReference type="AlphaFoldDB" id="A0A554NDA1"/>
<dbReference type="PANTHER" id="PTHR43304:SF1">
    <property type="entry name" value="PAC DOMAIN-CONTAINING PROTEIN"/>
    <property type="match status" value="1"/>
</dbReference>
<evidence type="ECO:0000256" key="4">
    <source>
        <dbReference type="ARBA" id="ARBA00022679"/>
    </source>
</evidence>
<evidence type="ECO:0000256" key="2">
    <source>
        <dbReference type="ARBA" id="ARBA00012438"/>
    </source>
</evidence>
<feature type="domain" description="PAS" evidence="10">
    <location>
        <begin position="515"/>
        <end position="585"/>
    </location>
</feature>
<proteinExistence type="predicted"/>
<dbReference type="SUPFAM" id="SSF47384">
    <property type="entry name" value="Homodimeric domain of signal transducing histidine kinase"/>
    <property type="match status" value="1"/>
</dbReference>
<dbReference type="InterPro" id="IPR005467">
    <property type="entry name" value="His_kinase_dom"/>
</dbReference>
<sequence length="966" mass="108960">MITHSSVMQRGSQEEIRILHVDDDSSITDLTGTFLEREDDRFTIETATSADEGLERINDRPPDCIVSDYNMPGTDGIEFLQTVRAEHPDLPFILFTGKGSEEVASDALTAGATGYIRKQSGSEQYELLANRIGNAVGQYRSERRLSETRREYATIFENARNALLLIDVEEGGFRYQRCNPRAVELIGRNRSKIVGARPREALGPENGMKVVGAYRKCVQQREPVRYTVTLDLPVGQVIRESEVTPVSSDGEIERLVAEFRDVTEQHQRQRDLEKIETLFQHAQDSLFLINASSEFIVERVNPAYEDETGVSASEMQDQTLEQLLGEEQARAVEAQYTECVDRREPLQYTEELQFGSEPSYWETRIAPVVLDGSVEYIAGATRNVTEHKERERELREERRFIEQALDALDGLFYVLDTDGTLRRWNDRVPELTGYTDDDLAGMQAVELFPEDEREAIADSVATTLADGEATVDADLRTAGGGRLPCEFTGAQLTDEEGNVAGLVGVGRDLTERRQRERRFQALVEESKDNVSIIDADGVFQYQSPAIERILGYEPEETIGDTAWEYVHPDDRERLKNTFGEWVTTPEPTGTVEYRARHADGSWRWMEANGNNQLDNPAIEGYIVNSRDITERKENERKVKSITTQYKALVENFPGGGVFLLDQQMRFVRAGGNGLERMGLTSADFEGNTPHDLYPGDVADEQVRYLERTFDGENYTYRQEFRGKHYELRTMPVRDDTGEVVYAMAVSRDITQQVKQKHEVQRQNERLEEFASIVSHDLRNPLRVAEGWLELIREECNSDHIDDVAQALDRMDALIEDVLTLAREGDQVDETDPIVLANMATDSWQTVNTEQATLETGTTRTIRADQGRLQQLFENLYRNAIEHGGDEVTVSVGAMDDGFYVADTGSGIPESGREEVFEAGYSTNEDGTGFGLRIVRQVADAHGWKVAIAESEEGGARFEITGVEKLE</sequence>
<evidence type="ECO:0000256" key="3">
    <source>
        <dbReference type="ARBA" id="ARBA00022553"/>
    </source>
</evidence>
<keyword evidence="5" id="KW-0418">Kinase</keyword>
<evidence type="ECO:0000313" key="12">
    <source>
        <dbReference type="EMBL" id="TSD15372.1"/>
    </source>
</evidence>
<dbReference type="InterPro" id="IPR036097">
    <property type="entry name" value="HisK_dim/P_sf"/>
</dbReference>
<dbReference type="InterPro" id="IPR001610">
    <property type="entry name" value="PAC"/>
</dbReference>
<dbReference type="Proteomes" id="UP000319894">
    <property type="component" value="Unassembled WGS sequence"/>
</dbReference>
<feature type="domain" description="PAS" evidence="10">
    <location>
        <begin position="397"/>
        <end position="467"/>
    </location>
</feature>
<dbReference type="InterPro" id="IPR000014">
    <property type="entry name" value="PAS"/>
</dbReference>
<name>A0A554NDA1_9EURY</name>
<evidence type="ECO:0000256" key="7">
    <source>
        <dbReference type="SAM" id="Coils"/>
    </source>
</evidence>
<comment type="caution">
    <text evidence="12">The sequence shown here is derived from an EMBL/GenBank/DDBJ whole genome shotgun (WGS) entry which is preliminary data.</text>
</comment>
<dbReference type="InterPro" id="IPR013655">
    <property type="entry name" value="PAS_fold_3"/>
</dbReference>
<dbReference type="SUPFAM" id="SSF55785">
    <property type="entry name" value="PYP-like sensor domain (PAS domain)"/>
    <property type="match status" value="5"/>
</dbReference>
<feature type="domain" description="PAS" evidence="10">
    <location>
        <begin position="271"/>
        <end position="343"/>
    </location>
</feature>
<dbReference type="PROSITE" id="PS50109">
    <property type="entry name" value="HIS_KIN"/>
    <property type="match status" value="1"/>
</dbReference>
<evidence type="ECO:0000256" key="6">
    <source>
        <dbReference type="PROSITE-ProRule" id="PRU00169"/>
    </source>
</evidence>
<dbReference type="SUPFAM" id="SSF55874">
    <property type="entry name" value="ATPase domain of HSP90 chaperone/DNA topoisomerase II/histidine kinase"/>
    <property type="match status" value="1"/>
</dbReference>
<dbReference type="Gene3D" id="3.40.50.2300">
    <property type="match status" value="1"/>
</dbReference>
<feature type="modified residue" description="4-aspartylphosphate" evidence="6">
    <location>
        <position position="68"/>
    </location>
</feature>
<dbReference type="InterPro" id="IPR001789">
    <property type="entry name" value="Sig_transdc_resp-reg_receiver"/>
</dbReference>
<keyword evidence="3 6" id="KW-0597">Phosphoprotein</keyword>
<reference evidence="12 13" key="1">
    <citation type="submission" date="2018-06" db="EMBL/GenBank/DDBJ databases">
        <title>Natronomonas sp. F16-60 a new haloarchaeon isolated from a solar saltern of Isla Cristina, Huelva, Spain.</title>
        <authorList>
            <person name="Duran-Viseras A."/>
            <person name="Sanchez-Porro C."/>
            <person name="Ventosa A."/>
        </authorList>
    </citation>
    <scope>NUCLEOTIDE SEQUENCE [LARGE SCALE GENOMIC DNA]</scope>
    <source>
        <strain evidence="12 13">F16-60</strain>
    </source>
</reference>